<proteinExistence type="predicted"/>
<name>A0A669Q1V8_PHACC</name>
<evidence type="ECO:0000256" key="3">
    <source>
        <dbReference type="ARBA" id="ARBA00022989"/>
    </source>
</evidence>
<evidence type="ECO:0000313" key="7">
    <source>
        <dbReference type="Ensembl" id="ENSPCLP00000007936.1"/>
    </source>
</evidence>
<comment type="subcellular location">
    <subcellularLocation>
        <location evidence="1">Membrane</location>
        <topology evidence="1">Multi-pass membrane protein</topology>
    </subcellularLocation>
</comment>
<reference evidence="7" key="1">
    <citation type="submission" date="2025-08" db="UniProtKB">
        <authorList>
            <consortium name="Ensembl"/>
        </authorList>
    </citation>
    <scope>IDENTIFICATION</scope>
</reference>
<sequence length="306" mass="34014">MWRTLAVASAFFPGLFAFCVRALRWAAPGWSLKDRVLLSGRLVSTVQATMATVSGLTVVLSCEDVVHDRHWLAVEYVWVLVPYMTYDIYVMYLCHWHKSREKGIAERKHSLTSVRSFLLQERLMVTHHLFILIVLTPVTQHFRGELGDFFVGCIFTAELSTPFVSLGKILMQVCEEGGCLGSCCLQGILGACRGFLPFPTPGSPPCIAYTARTYARLLPFPAEDAGHAAAQSERDPHPGVFLPLPYSPLPLHVRSLWQAGGNPSLHGAFPHPPALQHSQRLPHRPAALLVHTHLPQSRPPLRQLTC</sequence>
<dbReference type="InterPro" id="IPR050846">
    <property type="entry name" value="TLCD"/>
</dbReference>
<evidence type="ECO:0000256" key="5">
    <source>
        <dbReference type="PROSITE-ProRule" id="PRU00205"/>
    </source>
</evidence>
<dbReference type="PANTHER" id="PTHR13439">
    <property type="entry name" value="CT120 PROTEIN"/>
    <property type="match status" value="1"/>
</dbReference>
<evidence type="ECO:0000256" key="1">
    <source>
        <dbReference type="ARBA" id="ARBA00004141"/>
    </source>
</evidence>
<dbReference type="PANTHER" id="PTHR13439:SF20">
    <property type="entry name" value="TLC DOMAIN-CONTAINING PROTEIN 3A"/>
    <property type="match status" value="1"/>
</dbReference>
<evidence type="ECO:0000313" key="8">
    <source>
        <dbReference type="Proteomes" id="UP000472261"/>
    </source>
</evidence>
<keyword evidence="8" id="KW-1185">Reference proteome</keyword>
<dbReference type="GO" id="GO:0055088">
    <property type="term" value="P:lipid homeostasis"/>
    <property type="evidence" value="ECO:0007669"/>
    <property type="project" value="TreeGrafter"/>
</dbReference>
<feature type="domain" description="TLC" evidence="6">
    <location>
        <begin position="33"/>
        <end position="238"/>
    </location>
</feature>
<dbReference type="Pfam" id="PF03798">
    <property type="entry name" value="TRAM_LAG1_CLN8"/>
    <property type="match status" value="1"/>
</dbReference>
<protein>
    <recommendedName>
        <fullName evidence="6">TLC domain-containing protein</fullName>
    </recommendedName>
</protein>
<keyword evidence="3" id="KW-1133">Transmembrane helix</keyword>
<organism evidence="7 8">
    <name type="scientific">Phasianus colchicus</name>
    <name type="common">Common pheasant</name>
    <dbReference type="NCBI Taxonomy" id="9054"/>
    <lineage>
        <taxon>Eukaryota</taxon>
        <taxon>Metazoa</taxon>
        <taxon>Chordata</taxon>
        <taxon>Craniata</taxon>
        <taxon>Vertebrata</taxon>
        <taxon>Euteleostomi</taxon>
        <taxon>Archelosauria</taxon>
        <taxon>Archosauria</taxon>
        <taxon>Dinosauria</taxon>
        <taxon>Saurischia</taxon>
        <taxon>Theropoda</taxon>
        <taxon>Coelurosauria</taxon>
        <taxon>Aves</taxon>
        <taxon>Neognathae</taxon>
        <taxon>Galloanserae</taxon>
        <taxon>Galliformes</taxon>
        <taxon>Phasianidae</taxon>
        <taxon>Phasianinae</taxon>
        <taxon>Phasianus</taxon>
    </lineage>
</organism>
<dbReference type="OMA" id="PPCIAYT"/>
<dbReference type="Ensembl" id="ENSPCLT00000010884.1">
    <property type="protein sequence ID" value="ENSPCLP00000007936.1"/>
    <property type="gene ID" value="ENSPCLG00000006642.1"/>
</dbReference>
<evidence type="ECO:0000259" key="6">
    <source>
        <dbReference type="PROSITE" id="PS50922"/>
    </source>
</evidence>
<dbReference type="InterPro" id="IPR006634">
    <property type="entry name" value="TLC-dom"/>
</dbReference>
<dbReference type="Proteomes" id="UP000472261">
    <property type="component" value="Unplaced"/>
</dbReference>
<keyword evidence="4 5" id="KW-0472">Membrane</keyword>
<dbReference type="GO" id="GO:0016020">
    <property type="term" value="C:membrane"/>
    <property type="evidence" value="ECO:0007669"/>
    <property type="project" value="UniProtKB-SubCell"/>
</dbReference>
<accession>A0A669Q1V8</accession>
<keyword evidence="2 5" id="KW-0812">Transmembrane</keyword>
<dbReference type="AlphaFoldDB" id="A0A669Q1V8"/>
<dbReference type="GO" id="GO:0005783">
    <property type="term" value="C:endoplasmic reticulum"/>
    <property type="evidence" value="ECO:0007669"/>
    <property type="project" value="TreeGrafter"/>
</dbReference>
<evidence type="ECO:0000256" key="2">
    <source>
        <dbReference type="ARBA" id="ARBA00022692"/>
    </source>
</evidence>
<evidence type="ECO:0000256" key="4">
    <source>
        <dbReference type="ARBA" id="ARBA00023136"/>
    </source>
</evidence>
<dbReference type="PROSITE" id="PS50922">
    <property type="entry name" value="TLC"/>
    <property type="match status" value="1"/>
</dbReference>
<dbReference type="SMART" id="SM00724">
    <property type="entry name" value="TLC"/>
    <property type="match status" value="1"/>
</dbReference>
<reference evidence="7" key="2">
    <citation type="submission" date="2025-09" db="UniProtKB">
        <authorList>
            <consortium name="Ensembl"/>
        </authorList>
    </citation>
    <scope>IDENTIFICATION</scope>
</reference>